<name>A0A8J3ZER9_9ACTN</name>
<organism evidence="2 3">
    <name type="scientific">Virgisporangium aurantiacum</name>
    <dbReference type="NCBI Taxonomy" id="175570"/>
    <lineage>
        <taxon>Bacteria</taxon>
        <taxon>Bacillati</taxon>
        <taxon>Actinomycetota</taxon>
        <taxon>Actinomycetes</taxon>
        <taxon>Micromonosporales</taxon>
        <taxon>Micromonosporaceae</taxon>
        <taxon>Virgisporangium</taxon>
    </lineage>
</organism>
<keyword evidence="3" id="KW-1185">Reference proteome</keyword>
<dbReference type="EMBL" id="BOPG01000066">
    <property type="protein sequence ID" value="GIJ61458.1"/>
    <property type="molecule type" value="Genomic_DNA"/>
</dbReference>
<feature type="region of interest" description="Disordered" evidence="1">
    <location>
        <begin position="159"/>
        <end position="182"/>
    </location>
</feature>
<dbReference type="RefSeq" id="WP_204006402.1">
    <property type="nucleotide sequence ID" value="NZ_BOPG01000066.1"/>
</dbReference>
<evidence type="ECO:0000313" key="3">
    <source>
        <dbReference type="Proteomes" id="UP000612585"/>
    </source>
</evidence>
<evidence type="ECO:0000313" key="2">
    <source>
        <dbReference type="EMBL" id="GIJ61458.1"/>
    </source>
</evidence>
<evidence type="ECO:0000256" key="1">
    <source>
        <dbReference type="SAM" id="MobiDB-lite"/>
    </source>
</evidence>
<comment type="caution">
    <text evidence="2">The sequence shown here is derived from an EMBL/GenBank/DDBJ whole genome shotgun (WGS) entry which is preliminary data.</text>
</comment>
<gene>
    <name evidence="2" type="ORF">Vau01_089740</name>
</gene>
<accession>A0A8J3ZER9</accession>
<dbReference type="Proteomes" id="UP000612585">
    <property type="component" value="Unassembled WGS sequence"/>
</dbReference>
<proteinExistence type="predicted"/>
<sequence length="182" mass="20747">MSDAGEIEYCHSWNSRRNRVGVPLSEAEARARNAAGEQFIAVLREKAGRQPVLVTVSGENGVITVTFRDRHGRQNLKYWFGTVDDDERLFLRTVMFWEYPSDDPKLRQSDATKVEDTSFRPDGYVKRVVMDSVEQVKETTEFNSVPVADNWEPVPEFGDYRSIARRERGGRPAGESADRSTN</sequence>
<dbReference type="AlphaFoldDB" id="A0A8J3ZER9"/>
<reference evidence="2" key="1">
    <citation type="submission" date="2021-01" db="EMBL/GenBank/DDBJ databases">
        <title>Whole genome shotgun sequence of Virgisporangium aurantiacum NBRC 16421.</title>
        <authorList>
            <person name="Komaki H."/>
            <person name="Tamura T."/>
        </authorList>
    </citation>
    <scope>NUCLEOTIDE SEQUENCE</scope>
    <source>
        <strain evidence="2">NBRC 16421</strain>
    </source>
</reference>
<protein>
    <submittedName>
        <fullName evidence="2">Uncharacterized protein</fullName>
    </submittedName>
</protein>